<dbReference type="InterPro" id="IPR016162">
    <property type="entry name" value="Ald_DH_N"/>
</dbReference>
<dbReference type="EMBL" id="GEZM01098881">
    <property type="protein sequence ID" value="JAV53685.1"/>
    <property type="molecule type" value="Transcribed_RNA"/>
</dbReference>
<evidence type="ECO:0000256" key="1">
    <source>
        <dbReference type="ARBA" id="ARBA00009986"/>
    </source>
</evidence>
<dbReference type="PANTHER" id="PTHR43570">
    <property type="entry name" value="ALDEHYDE DEHYDROGENASE"/>
    <property type="match status" value="1"/>
</dbReference>
<dbReference type="InterPro" id="IPR016161">
    <property type="entry name" value="Ald_DH/histidinol_DH"/>
</dbReference>
<keyword evidence="8" id="KW-0812">Transmembrane</keyword>
<dbReference type="FunFam" id="3.40.605.10:FF:000004">
    <property type="entry name" value="Aldehyde dehydrogenase"/>
    <property type="match status" value="1"/>
</dbReference>
<dbReference type="Gene3D" id="3.40.605.10">
    <property type="entry name" value="Aldehyde Dehydrogenase, Chain A, domain 1"/>
    <property type="match status" value="1"/>
</dbReference>
<dbReference type="PANTHER" id="PTHR43570:SF16">
    <property type="entry name" value="ALDEHYDE DEHYDROGENASE TYPE III, ISOFORM Q"/>
    <property type="match status" value="1"/>
</dbReference>
<dbReference type="GO" id="GO:0005737">
    <property type="term" value="C:cytoplasm"/>
    <property type="evidence" value="ECO:0007669"/>
    <property type="project" value="TreeGrafter"/>
</dbReference>
<keyword evidence="8" id="KW-1133">Transmembrane helix</keyword>
<dbReference type="AlphaFoldDB" id="A0A1Y1K227"/>
<evidence type="ECO:0000256" key="5">
    <source>
        <dbReference type="PIRSR" id="PIRSR036492-1"/>
    </source>
</evidence>
<evidence type="ECO:0000256" key="3">
    <source>
        <dbReference type="ARBA" id="ARBA00023027"/>
    </source>
</evidence>
<keyword evidence="8" id="KW-0472">Membrane</keyword>
<dbReference type="InterPro" id="IPR012394">
    <property type="entry name" value="Aldehyde_DH_NAD(P)"/>
</dbReference>
<accession>A0A1Y1K227</accession>
<dbReference type="SUPFAM" id="SSF53720">
    <property type="entry name" value="ALDH-like"/>
    <property type="match status" value="1"/>
</dbReference>
<comment type="similarity">
    <text evidence="1 4 7">Belongs to the aldehyde dehydrogenase family.</text>
</comment>
<dbReference type="InterPro" id="IPR016163">
    <property type="entry name" value="Ald_DH_C"/>
</dbReference>
<evidence type="ECO:0000256" key="7">
    <source>
        <dbReference type="RuleBase" id="RU003345"/>
    </source>
</evidence>
<feature type="domain" description="Aldehyde dehydrogenase" evidence="9">
    <location>
        <begin position="23"/>
        <end position="454"/>
    </location>
</feature>
<dbReference type="PROSITE" id="PS00687">
    <property type="entry name" value="ALDEHYDE_DEHYDR_GLU"/>
    <property type="match status" value="1"/>
</dbReference>
<evidence type="ECO:0000256" key="2">
    <source>
        <dbReference type="ARBA" id="ARBA00023002"/>
    </source>
</evidence>
<dbReference type="Pfam" id="PF00171">
    <property type="entry name" value="Aldedh"/>
    <property type="match status" value="1"/>
</dbReference>
<organism evidence="10">
    <name type="scientific">Photinus pyralis</name>
    <name type="common">Common eastern firefly</name>
    <name type="synonym">Lampyris pyralis</name>
    <dbReference type="NCBI Taxonomy" id="7054"/>
    <lineage>
        <taxon>Eukaryota</taxon>
        <taxon>Metazoa</taxon>
        <taxon>Ecdysozoa</taxon>
        <taxon>Arthropoda</taxon>
        <taxon>Hexapoda</taxon>
        <taxon>Insecta</taxon>
        <taxon>Pterygota</taxon>
        <taxon>Neoptera</taxon>
        <taxon>Endopterygota</taxon>
        <taxon>Coleoptera</taxon>
        <taxon>Polyphaga</taxon>
        <taxon>Elateriformia</taxon>
        <taxon>Elateroidea</taxon>
        <taxon>Lampyridae</taxon>
        <taxon>Lampyrinae</taxon>
        <taxon>Photinus</taxon>
    </lineage>
</organism>
<dbReference type="InterPro" id="IPR029510">
    <property type="entry name" value="Ald_DH_CS_GLU"/>
</dbReference>
<protein>
    <recommendedName>
        <fullName evidence="4">Aldehyde dehydrogenase</fullName>
    </recommendedName>
</protein>
<dbReference type="InterPro" id="IPR015590">
    <property type="entry name" value="Aldehyde_DH_dom"/>
</dbReference>
<feature type="active site" evidence="5">
    <location>
        <position position="270"/>
    </location>
</feature>
<sequence length="528" mass="59178">MESECAPPGGHFQFTYSIDVDPPKKTARNPTDIVAIARSAFRSGKTKSVEFRRKQLQQLEKLVQENVPAFEDALKQDLGRPKQETLMFDTDYALFDIQKILHNLSAWCTPEKPSKPWVNALDSIQVNSDPYGVVLVIGAWNFPVNLLLVPTAGAIAAGNCVVMKPSEVASATSKLLEELVLKYLDKQCFHVYNGGVPETTELLQERFDYIFFTGSTQVGKIVHAAANKYLTPVTLELGGKSPVFLDDGVNMEIATRRILWGKCSNAGQVCIAPDYMLCTRETQAKFIAVAQMVLKEWYGSNVKDSPFYCRLISDKHYDRLTTFLKDKRNIAIGGQTDASQRFIEPTVLVNVSPNDPVMQEEIFGPILPIIVINNPQEAISFINAREKPLSLYVFTNDADTKELFLNNTLSGGVTINDTIMHFSVETLPFGGVGYSGMGGYHGKYSFDTFSHKKAILRRNLHKPLEKAISVRYPPYSETKEKLVHLLLKPVFGGFNCRYLSYLFMFILGVVCIILVQVIYFQVTNEHLI</sequence>
<dbReference type="GO" id="GO:0004029">
    <property type="term" value="F:aldehyde dehydrogenase (NAD+) activity"/>
    <property type="evidence" value="ECO:0007669"/>
    <property type="project" value="TreeGrafter"/>
</dbReference>
<keyword evidence="3" id="KW-0520">NAD</keyword>
<keyword evidence="2 4" id="KW-0560">Oxidoreductase</keyword>
<dbReference type="Gene3D" id="3.40.309.10">
    <property type="entry name" value="Aldehyde Dehydrogenase, Chain A, domain 2"/>
    <property type="match status" value="1"/>
</dbReference>
<feature type="transmembrane region" description="Helical" evidence="8">
    <location>
        <begin position="498"/>
        <end position="520"/>
    </location>
</feature>
<evidence type="ECO:0000256" key="4">
    <source>
        <dbReference type="PIRNR" id="PIRNR036492"/>
    </source>
</evidence>
<dbReference type="FunFam" id="3.40.309.10:FF:000003">
    <property type="entry name" value="Aldehyde dehydrogenase"/>
    <property type="match status" value="1"/>
</dbReference>
<dbReference type="PIRSF" id="PIRSF036492">
    <property type="entry name" value="ALDH"/>
    <property type="match status" value="1"/>
</dbReference>
<name>A0A1Y1K227_PHOPY</name>
<proteinExistence type="inferred from homology"/>
<evidence type="ECO:0000313" key="10">
    <source>
        <dbReference type="EMBL" id="JAV53685.1"/>
    </source>
</evidence>
<reference evidence="10" key="1">
    <citation type="journal article" date="2016" name="Sci. Rep.">
        <title>Molecular characterization of firefly nuptial gifts: a multi-omics approach sheds light on postcopulatory sexual selection.</title>
        <authorList>
            <person name="Al-Wathiqui N."/>
            <person name="Fallon T.R."/>
            <person name="South A."/>
            <person name="Weng J.K."/>
            <person name="Lewis S.M."/>
        </authorList>
    </citation>
    <scope>NUCLEOTIDE SEQUENCE</scope>
</reference>
<dbReference type="GO" id="GO:0006081">
    <property type="term" value="P:aldehyde metabolic process"/>
    <property type="evidence" value="ECO:0007669"/>
    <property type="project" value="InterPro"/>
</dbReference>
<feature type="active site" evidence="5 6">
    <location>
        <position position="236"/>
    </location>
</feature>
<evidence type="ECO:0000256" key="8">
    <source>
        <dbReference type="SAM" id="Phobius"/>
    </source>
</evidence>
<evidence type="ECO:0000256" key="6">
    <source>
        <dbReference type="PROSITE-ProRule" id="PRU10007"/>
    </source>
</evidence>
<evidence type="ECO:0000259" key="9">
    <source>
        <dbReference type="Pfam" id="PF00171"/>
    </source>
</evidence>